<dbReference type="Proteomes" id="UP000283543">
    <property type="component" value="Unassembled WGS sequence"/>
</dbReference>
<dbReference type="SMART" id="SM00456">
    <property type="entry name" value="WW"/>
    <property type="match status" value="1"/>
</dbReference>
<dbReference type="PROSITE" id="PS50020">
    <property type="entry name" value="WW_DOMAIN_2"/>
    <property type="match status" value="1"/>
</dbReference>
<dbReference type="InterPro" id="IPR036020">
    <property type="entry name" value="WW_dom_sf"/>
</dbReference>
<protein>
    <recommendedName>
        <fullName evidence="2">WW domain-containing protein</fullName>
    </recommendedName>
</protein>
<comment type="caution">
    <text evidence="3">The sequence shown here is derived from an EMBL/GenBank/DDBJ whole genome shotgun (WGS) entry which is preliminary data.</text>
</comment>
<evidence type="ECO:0000256" key="1">
    <source>
        <dbReference type="SAM" id="Coils"/>
    </source>
</evidence>
<dbReference type="SUPFAM" id="SSF51045">
    <property type="entry name" value="WW domain"/>
    <property type="match status" value="1"/>
</dbReference>
<accession>A0A3R6WKX0</accession>
<dbReference type="Gene3D" id="2.20.70.10">
    <property type="match status" value="1"/>
</dbReference>
<dbReference type="AlphaFoldDB" id="A0A3R6WKX0"/>
<sequence length="603" mass="69445">MVTKPRLIGVLRTICGIDATKFTSMDGESKALVKHLEGLHYCFESTNTQTSTSTSKLTIDSSTLHVNWRLLLLSLKYEDSHASIAQADNALPQSVLIRSQIKYEDFCQLQDHPVLHEVFETATQCTTYFIELMSPQIRHFRIYRGRLGRIQARKQLLDFFATEMANIQAQRDACAAADRRSAVRRIQVRMTNPKGFALCVVPRKRVLQRCYREHKTKVVTKQADADNYDYQRVEMEMTRMLQVAERARQDHRAAVTAYYDQVREDTEAKVARDTIDARCVTTSRVRPFHCQGRERHKVVVRRREREWAAILAQRKAKLDAVSTSKRDRKAARDVEWRQKIESRALARRDKLVQVLLRPNSKDDDTLKTALLVKLDAKYKHIKASYKATGISMASAEMQDRAQHDVLLDEMEVERARAREEWRVLELQIAKQEQDDADNERVTEIEREMNERFRAATCIQRGVKVCLARKLLRSKVERAFEKVYDVPTGQVVYLNTRTNGVCPKPSCLGAKDLPLADKWYICPDISGDVYYYNPKTMRMSWTKPDACVFCDGCSVKFAAVYCPNHMKGRYMDPLNLCAACYDEQVAQGKTMAGCVYIALDVFTF</sequence>
<feature type="coiled-coil region" evidence="1">
    <location>
        <begin position="400"/>
        <end position="434"/>
    </location>
</feature>
<dbReference type="InterPro" id="IPR001202">
    <property type="entry name" value="WW_dom"/>
</dbReference>
<name>A0A3R6WKX0_APHAT</name>
<reference evidence="3 4" key="1">
    <citation type="submission" date="2018-08" db="EMBL/GenBank/DDBJ databases">
        <title>Aphanomyces genome sequencing and annotation.</title>
        <authorList>
            <person name="Minardi D."/>
            <person name="Oidtmann B."/>
            <person name="Van Der Giezen M."/>
            <person name="Studholme D.J."/>
        </authorList>
    </citation>
    <scope>NUCLEOTIDE SEQUENCE [LARGE SCALE GENOMIC DNA]</scope>
    <source>
        <strain evidence="3 4">Si</strain>
    </source>
</reference>
<dbReference type="VEuPathDB" id="FungiDB:H257_00484"/>
<proteinExistence type="predicted"/>
<organism evidence="3 4">
    <name type="scientific">Aphanomyces astaci</name>
    <name type="common">Crayfish plague agent</name>
    <dbReference type="NCBI Taxonomy" id="112090"/>
    <lineage>
        <taxon>Eukaryota</taxon>
        <taxon>Sar</taxon>
        <taxon>Stramenopiles</taxon>
        <taxon>Oomycota</taxon>
        <taxon>Saprolegniomycetes</taxon>
        <taxon>Saprolegniales</taxon>
        <taxon>Verrucalvaceae</taxon>
        <taxon>Aphanomyces</taxon>
    </lineage>
</organism>
<evidence type="ECO:0000259" key="2">
    <source>
        <dbReference type="PROSITE" id="PS50020"/>
    </source>
</evidence>
<evidence type="ECO:0000313" key="4">
    <source>
        <dbReference type="Proteomes" id="UP000283543"/>
    </source>
</evidence>
<evidence type="ECO:0000313" key="3">
    <source>
        <dbReference type="EMBL" id="RHY66214.1"/>
    </source>
</evidence>
<keyword evidence="1" id="KW-0175">Coiled coil</keyword>
<gene>
    <name evidence="3" type="ORF">DYB34_006627</name>
</gene>
<feature type="domain" description="WW" evidence="2">
    <location>
        <begin position="512"/>
        <end position="545"/>
    </location>
</feature>
<dbReference type="EMBL" id="QUTB01003765">
    <property type="protein sequence ID" value="RHY66214.1"/>
    <property type="molecule type" value="Genomic_DNA"/>
</dbReference>